<reference evidence="2 3" key="1">
    <citation type="submission" date="2019-05" db="EMBL/GenBank/DDBJ databases">
        <title>Another draft genome of Portunus trituberculatus and its Hox gene families provides insights of decapod evolution.</title>
        <authorList>
            <person name="Jeong J.-H."/>
            <person name="Song I."/>
            <person name="Kim S."/>
            <person name="Choi T."/>
            <person name="Kim D."/>
            <person name="Ryu S."/>
            <person name="Kim W."/>
        </authorList>
    </citation>
    <scope>NUCLEOTIDE SEQUENCE [LARGE SCALE GENOMIC DNA]</scope>
    <source>
        <tissue evidence="2">Muscle</tissue>
    </source>
</reference>
<evidence type="ECO:0000313" key="3">
    <source>
        <dbReference type="Proteomes" id="UP000324222"/>
    </source>
</evidence>
<organism evidence="2 3">
    <name type="scientific">Portunus trituberculatus</name>
    <name type="common">Swimming crab</name>
    <name type="synonym">Neptunus trituberculatus</name>
    <dbReference type="NCBI Taxonomy" id="210409"/>
    <lineage>
        <taxon>Eukaryota</taxon>
        <taxon>Metazoa</taxon>
        <taxon>Ecdysozoa</taxon>
        <taxon>Arthropoda</taxon>
        <taxon>Crustacea</taxon>
        <taxon>Multicrustacea</taxon>
        <taxon>Malacostraca</taxon>
        <taxon>Eumalacostraca</taxon>
        <taxon>Eucarida</taxon>
        <taxon>Decapoda</taxon>
        <taxon>Pleocyemata</taxon>
        <taxon>Brachyura</taxon>
        <taxon>Eubrachyura</taxon>
        <taxon>Portunoidea</taxon>
        <taxon>Portunidae</taxon>
        <taxon>Portuninae</taxon>
        <taxon>Portunus</taxon>
    </lineage>
</organism>
<dbReference type="EMBL" id="VSRR010005743">
    <property type="protein sequence ID" value="MPC43242.1"/>
    <property type="molecule type" value="Genomic_DNA"/>
</dbReference>
<evidence type="ECO:0000313" key="2">
    <source>
        <dbReference type="EMBL" id="MPC43242.1"/>
    </source>
</evidence>
<protein>
    <submittedName>
        <fullName evidence="2">Uncharacterized protein</fullName>
    </submittedName>
</protein>
<proteinExistence type="predicted"/>
<keyword evidence="3" id="KW-1185">Reference proteome</keyword>
<accession>A0A5B7F9W9</accession>
<evidence type="ECO:0000256" key="1">
    <source>
        <dbReference type="SAM" id="MobiDB-lite"/>
    </source>
</evidence>
<comment type="caution">
    <text evidence="2">The sequence shown here is derived from an EMBL/GenBank/DDBJ whole genome shotgun (WGS) entry which is preliminary data.</text>
</comment>
<dbReference type="AlphaFoldDB" id="A0A5B7F9W9"/>
<name>A0A5B7F9W9_PORTR</name>
<sequence>MRSTKLLGLTIGNKVTRPSTSYTSPPFRFTTNTSSNSSPPSSSTTHATGTYYPGSPSPPPQCPTLQELLPICA</sequence>
<feature type="region of interest" description="Disordered" evidence="1">
    <location>
        <begin position="1"/>
        <end position="63"/>
    </location>
</feature>
<gene>
    <name evidence="2" type="ORF">E2C01_036884</name>
</gene>
<feature type="compositionally biased region" description="Low complexity" evidence="1">
    <location>
        <begin position="30"/>
        <end position="54"/>
    </location>
</feature>
<dbReference type="Proteomes" id="UP000324222">
    <property type="component" value="Unassembled WGS sequence"/>
</dbReference>